<evidence type="ECO:0000313" key="2">
    <source>
        <dbReference type="EMBL" id="WAS96711.1"/>
    </source>
</evidence>
<proteinExistence type="predicted"/>
<dbReference type="Gene3D" id="3.40.50.1820">
    <property type="entry name" value="alpha/beta hydrolase"/>
    <property type="match status" value="1"/>
</dbReference>
<keyword evidence="2" id="KW-0378">Hydrolase</keyword>
<dbReference type="InterPro" id="IPR029058">
    <property type="entry name" value="AB_hydrolase_fold"/>
</dbReference>
<protein>
    <submittedName>
        <fullName evidence="2">Alpha/beta hydrolase</fullName>
    </submittedName>
</protein>
<dbReference type="EMBL" id="CP114040">
    <property type="protein sequence ID" value="WAS96711.1"/>
    <property type="molecule type" value="Genomic_DNA"/>
</dbReference>
<accession>A0ABY7HBQ0</accession>
<gene>
    <name evidence="2" type="ORF">O0S08_11220</name>
</gene>
<keyword evidence="3" id="KW-1185">Reference proteome</keyword>
<name>A0ABY7HBQ0_9BACT</name>
<feature type="domain" description="Serine aminopeptidase S33" evidence="1">
    <location>
        <begin position="77"/>
        <end position="183"/>
    </location>
</feature>
<dbReference type="PANTHER" id="PTHR12277">
    <property type="entry name" value="ALPHA/BETA HYDROLASE DOMAIN-CONTAINING PROTEIN"/>
    <property type="match status" value="1"/>
</dbReference>
<evidence type="ECO:0000259" key="1">
    <source>
        <dbReference type="Pfam" id="PF12146"/>
    </source>
</evidence>
<dbReference type="GO" id="GO:0016787">
    <property type="term" value="F:hydrolase activity"/>
    <property type="evidence" value="ECO:0007669"/>
    <property type="project" value="UniProtKB-KW"/>
</dbReference>
<dbReference type="RefSeq" id="WP_269039075.1">
    <property type="nucleotide sequence ID" value="NZ_CP114040.1"/>
</dbReference>
<dbReference type="Pfam" id="PF12146">
    <property type="entry name" value="Hydrolase_4"/>
    <property type="match status" value="1"/>
</dbReference>
<dbReference type="SUPFAM" id="SSF53474">
    <property type="entry name" value="alpha/beta-Hydrolases"/>
    <property type="match status" value="1"/>
</dbReference>
<evidence type="ECO:0000313" key="3">
    <source>
        <dbReference type="Proteomes" id="UP001164459"/>
    </source>
</evidence>
<reference evidence="2" key="1">
    <citation type="submission" date="2022-11" db="EMBL/GenBank/DDBJ databases">
        <title>Minimal conservation of predation-associated metabolite biosynthetic gene clusters underscores biosynthetic potential of Myxococcota including descriptions for ten novel species: Archangium lansinium sp. nov., Myxococcus landrumus sp. nov., Nannocystis bai.</title>
        <authorList>
            <person name="Ahearne A."/>
            <person name="Stevens C."/>
            <person name="Dowd S."/>
        </authorList>
    </citation>
    <scope>NUCLEOTIDE SEQUENCE</scope>
    <source>
        <strain evidence="2">Fl3</strain>
    </source>
</reference>
<dbReference type="Proteomes" id="UP001164459">
    <property type="component" value="Chromosome"/>
</dbReference>
<sequence>MVPVPGVLAVLLVTGVLVYSASCTLQERVIFPREYANQRALASPPAGVTPLWSPAADGTRVEAWFVPGRGASAERPGPAVMFFHGNGELIDHQLALAASYAARGVSVLLPEYRGYGRSQGKPSQAAIVGDMLRFHDELAARPEVDRARVVFHGRSLGGGVASALAAVRPPAALILESTFTSLAALARKHGLPEALCRHPFRTDRVLPALQRPVLILHGSEDEMIPVAHGRSLHTSAPGSTYVELPGGHNDFPRDRPAYERALDAFLRASGVLLEDRQ</sequence>
<dbReference type="InterPro" id="IPR022742">
    <property type="entry name" value="Hydrolase_4"/>
</dbReference>
<organism evidence="2 3">
    <name type="scientific">Nannocystis punicea</name>
    <dbReference type="NCBI Taxonomy" id="2995304"/>
    <lineage>
        <taxon>Bacteria</taxon>
        <taxon>Pseudomonadati</taxon>
        <taxon>Myxococcota</taxon>
        <taxon>Polyangia</taxon>
        <taxon>Nannocystales</taxon>
        <taxon>Nannocystaceae</taxon>
        <taxon>Nannocystis</taxon>
    </lineage>
</organism>
<dbReference type="PANTHER" id="PTHR12277:SF79">
    <property type="entry name" value="XAA-PRO DIPEPTIDYL-PEPTIDASE-RELATED"/>
    <property type="match status" value="1"/>
</dbReference>